<dbReference type="STRING" id="1850252.LPB136_05210"/>
<feature type="transmembrane region" description="Helical" evidence="1">
    <location>
        <begin position="54"/>
        <end position="76"/>
    </location>
</feature>
<organism evidence="2 3">
    <name type="scientific">Tenacibaculum todarodis</name>
    <dbReference type="NCBI Taxonomy" id="1850252"/>
    <lineage>
        <taxon>Bacteria</taxon>
        <taxon>Pseudomonadati</taxon>
        <taxon>Bacteroidota</taxon>
        <taxon>Flavobacteriia</taxon>
        <taxon>Flavobacteriales</taxon>
        <taxon>Flavobacteriaceae</taxon>
        <taxon>Tenacibaculum</taxon>
    </lineage>
</organism>
<dbReference type="EMBL" id="CP018155">
    <property type="protein sequence ID" value="APG64796.1"/>
    <property type="molecule type" value="Genomic_DNA"/>
</dbReference>
<keyword evidence="1" id="KW-0812">Transmembrane</keyword>
<dbReference type="RefSeq" id="WP_072555121.1">
    <property type="nucleotide sequence ID" value="NZ_CP018155.1"/>
</dbReference>
<evidence type="ECO:0000256" key="1">
    <source>
        <dbReference type="SAM" id="Phobius"/>
    </source>
</evidence>
<keyword evidence="1" id="KW-1133">Transmembrane helix</keyword>
<dbReference type="Proteomes" id="UP000181898">
    <property type="component" value="Chromosome"/>
</dbReference>
<keyword evidence="3" id="KW-1185">Reference proteome</keyword>
<accession>A0A1L3JI28</accession>
<reference evidence="2 3" key="1">
    <citation type="submission" date="2016-11" db="EMBL/GenBank/DDBJ databases">
        <title>Tenacibaculum sp. LPB0136, isolated from marine environment.</title>
        <authorList>
            <person name="Kim E."/>
            <person name="Yi H."/>
        </authorList>
    </citation>
    <scope>NUCLEOTIDE SEQUENCE [LARGE SCALE GENOMIC DNA]</scope>
    <source>
        <strain evidence="2 3">LPB0136</strain>
    </source>
</reference>
<dbReference type="AlphaFoldDB" id="A0A1L3JI28"/>
<proteinExistence type="predicted"/>
<keyword evidence="1" id="KW-0472">Membrane</keyword>
<gene>
    <name evidence="2" type="ORF">LPB136_05210</name>
</gene>
<name>A0A1L3JI28_9FLAO</name>
<sequence>MIFLFSGPSSFGDFILVFLLFMLLPTVVIFSLIKIIIKGNEFYQNRVSGSLLRVILYNSFIFVLSVVICFFGFWIYSEV</sequence>
<evidence type="ECO:0000313" key="2">
    <source>
        <dbReference type="EMBL" id="APG64796.1"/>
    </source>
</evidence>
<protein>
    <submittedName>
        <fullName evidence="2">Uncharacterized protein</fullName>
    </submittedName>
</protein>
<dbReference type="KEGG" id="ten:LPB136_05210"/>
<evidence type="ECO:0000313" key="3">
    <source>
        <dbReference type="Proteomes" id="UP000181898"/>
    </source>
</evidence>
<feature type="transmembrane region" description="Helical" evidence="1">
    <location>
        <begin position="14"/>
        <end position="33"/>
    </location>
</feature>